<feature type="non-terminal residue" evidence="2">
    <location>
        <position position="123"/>
    </location>
</feature>
<organism evidence="2 3">
    <name type="scientific">Cuscuta epithymum</name>
    <dbReference type="NCBI Taxonomy" id="186058"/>
    <lineage>
        <taxon>Eukaryota</taxon>
        <taxon>Viridiplantae</taxon>
        <taxon>Streptophyta</taxon>
        <taxon>Embryophyta</taxon>
        <taxon>Tracheophyta</taxon>
        <taxon>Spermatophyta</taxon>
        <taxon>Magnoliopsida</taxon>
        <taxon>eudicotyledons</taxon>
        <taxon>Gunneridae</taxon>
        <taxon>Pentapetalae</taxon>
        <taxon>asterids</taxon>
        <taxon>lamiids</taxon>
        <taxon>Solanales</taxon>
        <taxon>Convolvulaceae</taxon>
        <taxon>Cuscuteae</taxon>
        <taxon>Cuscuta</taxon>
        <taxon>Cuscuta subgen. Cuscuta</taxon>
    </lineage>
</organism>
<dbReference type="Proteomes" id="UP001152523">
    <property type="component" value="Unassembled WGS sequence"/>
</dbReference>
<dbReference type="Pfam" id="PF07727">
    <property type="entry name" value="RVT_2"/>
    <property type="match status" value="1"/>
</dbReference>
<evidence type="ECO:0000313" key="2">
    <source>
        <dbReference type="EMBL" id="CAH9132305.1"/>
    </source>
</evidence>
<dbReference type="SUPFAM" id="SSF56672">
    <property type="entry name" value="DNA/RNA polymerases"/>
    <property type="match status" value="1"/>
</dbReference>
<feature type="domain" description="Reverse transcriptase Ty1/copia-type" evidence="1">
    <location>
        <begin position="11"/>
        <end position="120"/>
    </location>
</feature>
<reference evidence="2" key="1">
    <citation type="submission" date="2022-07" db="EMBL/GenBank/DDBJ databases">
        <authorList>
            <person name="Macas J."/>
            <person name="Novak P."/>
            <person name="Neumann P."/>
        </authorList>
    </citation>
    <scope>NUCLEOTIDE SEQUENCE</scope>
</reference>
<sequence length="123" mass="14054">MQKEIHALEENGTWTLIHLPPGKKVVDSKWVYKIKYKPNGDIERYKARLVAKGFTQVEGIDFHETFAPVAKLVTVRCLLAVAAKHNWEVHQLDVNNAFLHGDLNEDVYMRVPQGFAKNGDTRV</sequence>
<gene>
    <name evidence="2" type="ORF">CEPIT_LOCUS32071</name>
</gene>
<evidence type="ECO:0000259" key="1">
    <source>
        <dbReference type="Pfam" id="PF07727"/>
    </source>
</evidence>
<protein>
    <recommendedName>
        <fullName evidence="1">Reverse transcriptase Ty1/copia-type domain-containing protein</fullName>
    </recommendedName>
</protein>
<dbReference type="InterPro" id="IPR043502">
    <property type="entry name" value="DNA/RNA_pol_sf"/>
</dbReference>
<dbReference type="InterPro" id="IPR013103">
    <property type="entry name" value="RVT_2"/>
</dbReference>
<dbReference type="AlphaFoldDB" id="A0AAV0F9T7"/>
<proteinExistence type="predicted"/>
<evidence type="ECO:0000313" key="3">
    <source>
        <dbReference type="Proteomes" id="UP001152523"/>
    </source>
</evidence>
<comment type="caution">
    <text evidence="2">The sequence shown here is derived from an EMBL/GenBank/DDBJ whole genome shotgun (WGS) entry which is preliminary data.</text>
</comment>
<accession>A0AAV0F9T7</accession>
<dbReference type="EMBL" id="CAMAPF010000968">
    <property type="protein sequence ID" value="CAH9132305.1"/>
    <property type="molecule type" value="Genomic_DNA"/>
</dbReference>
<keyword evidence="3" id="KW-1185">Reference proteome</keyword>
<name>A0AAV0F9T7_9ASTE</name>